<dbReference type="EMBL" id="JBHFEH010000148">
    <property type="protein sequence ID" value="KAL2045387.1"/>
    <property type="molecule type" value="Genomic_DNA"/>
</dbReference>
<evidence type="ECO:0008006" key="4">
    <source>
        <dbReference type="Google" id="ProtNLM"/>
    </source>
</evidence>
<gene>
    <name evidence="2" type="ORF">ABVK25_012153</name>
</gene>
<keyword evidence="1" id="KW-0732">Signal</keyword>
<reference evidence="2 3" key="1">
    <citation type="submission" date="2024-09" db="EMBL/GenBank/DDBJ databases">
        <title>Rethinking Asexuality: The Enigmatic Case of Functional Sexual Genes in Lepraria (Stereocaulaceae).</title>
        <authorList>
            <person name="Doellman M."/>
            <person name="Sun Y."/>
            <person name="Barcenas-Pena A."/>
            <person name="Lumbsch H.T."/>
            <person name="Grewe F."/>
        </authorList>
    </citation>
    <scope>NUCLEOTIDE SEQUENCE [LARGE SCALE GENOMIC DNA]</scope>
    <source>
        <strain evidence="2 3">Grewe 0041</strain>
    </source>
</reference>
<dbReference type="Proteomes" id="UP001590951">
    <property type="component" value="Unassembled WGS sequence"/>
</dbReference>
<accession>A0ABR4AHY8</accession>
<name>A0ABR4AHY8_9LECA</name>
<keyword evidence="3" id="KW-1185">Reference proteome</keyword>
<evidence type="ECO:0000313" key="3">
    <source>
        <dbReference type="Proteomes" id="UP001590951"/>
    </source>
</evidence>
<evidence type="ECO:0000313" key="2">
    <source>
        <dbReference type="EMBL" id="KAL2045387.1"/>
    </source>
</evidence>
<proteinExistence type="predicted"/>
<evidence type="ECO:0000256" key="1">
    <source>
        <dbReference type="SAM" id="SignalP"/>
    </source>
</evidence>
<protein>
    <recommendedName>
        <fullName evidence="4">Acid protease</fullName>
    </recommendedName>
</protein>
<feature type="chain" id="PRO_5045794421" description="Acid protease" evidence="1">
    <location>
        <begin position="29"/>
        <end position="391"/>
    </location>
</feature>
<sequence>MKLQTQELLAYKPLLAFSVLFCLSLASAQSSSPNPTQSNSLLSSTLPPSVLSAVNHAKIPTTSTSPSTTWPFPWPPLPYLIPNITTSAFPAWLNITSYGLKFSPLQSLYLVTLISTTITRWAYDPFRNPCPESGRNDNETSLDAYVREYLTCNEHEKPSLPVLVVVLAEFLALVTTYGGREVEFDFGIGTRYSHDAAEGTFRYALVGSGSTAAGNVTDMAETSNATGLPDLPSPVLGALNQMDMDALETNTTSFGTWPATPFIVPIGGDLYFNFTSSGQVLGPAYKLSLFIGIAITVDAWGNRAMLDPSFDPCMSGSNTTSGLVFMDFNCYELHPDVSTSIKTLLGLQALILRFGGAKEVVFEFGFGVDEYHLDPPLGEVSVRLEGPVAAA</sequence>
<comment type="caution">
    <text evidence="2">The sequence shown here is derived from an EMBL/GenBank/DDBJ whole genome shotgun (WGS) entry which is preliminary data.</text>
</comment>
<organism evidence="2 3">
    <name type="scientific">Lepraria finkii</name>
    <dbReference type="NCBI Taxonomy" id="1340010"/>
    <lineage>
        <taxon>Eukaryota</taxon>
        <taxon>Fungi</taxon>
        <taxon>Dikarya</taxon>
        <taxon>Ascomycota</taxon>
        <taxon>Pezizomycotina</taxon>
        <taxon>Lecanoromycetes</taxon>
        <taxon>OSLEUM clade</taxon>
        <taxon>Lecanoromycetidae</taxon>
        <taxon>Lecanorales</taxon>
        <taxon>Lecanorineae</taxon>
        <taxon>Stereocaulaceae</taxon>
        <taxon>Lepraria</taxon>
    </lineage>
</organism>
<feature type="signal peptide" evidence="1">
    <location>
        <begin position="1"/>
        <end position="28"/>
    </location>
</feature>